<dbReference type="InterPro" id="IPR034804">
    <property type="entry name" value="SQR/QFR_C/D"/>
</dbReference>
<gene>
    <name evidence="13" type="ORF">CHYS00102_LOCUS29605</name>
    <name evidence="14" type="ORF">CHYS00102_LOCUS29606</name>
</gene>
<keyword evidence="5 12" id="KW-0999">Mitochondrion inner membrane</keyword>
<evidence type="ECO:0000256" key="6">
    <source>
        <dbReference type="ARBA" id="ARBA00022946"/>
    </source>
</evidence>
<evidence type="ECO:0000256" key="9">
    <source>
        <dbReference type="ARBA" id="ARBA00023136"/>
    </source>
</evidence>
<keyword evidence="8 12" id="KW-0496">Mitochondrion</keyword>
<organism evidence="13">
    <name type="scientific">Corethron hystrix</name>
    <dbReference type="NCBI Taxonomy" id="216773"/>
    <lineage>
        <taxon>Eukaryota</taxon>
        <taxon>Sar</taxon>
        <taxon>Stramenopiles</taxon>
        <taxon>Ochrophyta</taxon>
        <taxon>Bacillariophyta</taxon>
        <taxon>Coscinodiscophyceae</taxon>
        <taxon>Corethrophycidae</taxon>
        <taxon>Corethrales</taxon>
        <taxon>Corethraceae</taxon>
        <taxon>Corethron</taxon>
    </lineage>
</organism>
<keyword evidence="11" id="KW-0408">Iron</keyword>
<keyword evidence="11" id="KW-0479">Metal-binding</keyword>
<feature type="binding site" evidence="10">
    <location>
        <position position="92"/>
    </location>
    <ligand>
        <name>a ubiquinone</name>
        <dbReference type="ChEBI" id="CHEBI:16389"/>
        <note>ligand shared with IP/SDHB</note>
    </ligand>
</feature>
<keyword evidence="7" id="KW-1133">Transmembrane helix</keyword>
<reference evidence="13" key="1">
    <citation type="submission" date="2021-01" db="EMBL/GenBank/DDBJ databases">
        <authorList>
            <person name="Corre E."/>
            <person name="Pelletier E."/>
            <person name="Niang G."/>
            <person name="Scheremetjew M."/>
            <person name="Finn R."/>
            <person name="Kale V."/>
            <person name="Holt S."/>
            <person name="Cochrane G."/>
            <person name="Meng A."/>
            <person name="Brown T."/>
            <person name="Cohen L."/>
        </authorList>
    </citation>
    <scope>NUCLEOTIDE SEQUENCE</scope>
    <source>
        <strain evidence="13">308</strain>
    </source>
</reference>
<keyword evidence="3" id="KW-0813">Transport</keyword>
<keyword evidence="9 12" id="KW-0472">Membrane</keyword>
<evidence type="ECO:0000256" key="12">
    <source>
        <dbReference type="RuleBase" id="RU364031"/>
    </source>
</evidence>
<dbReference type="GO" id="GO:0005743">
    <property type="term" value="C:mitochondrial inner membrane"/>
    <property type="evidence" value="ECO:0007669"/>
    <property type="project" value="UniProtKB-SubCell"/>
</dbReference>
<evidence type="ECO:0000256" key="11">
    <source>
        <dbReference type="PIRSR" id="PIRSR607992-2"/>
    </source>
</evidence>
<keyword evidence="6 12" id="KW-0809">Transit peptide</keyword>
<evidence type="ECO:0000256" key="2">
    <source>
        <dbReference type="ARBA" id="ARBA00007294"/>
    </source>
</evidence>
<dbReference type="EMBL" id="HBFR01040492">
    <property type="protein sequence ID" value="CAD8902387.1"/>
    <property type="molecule type" value="Transcribed_RNA"/>
</dbReference>
<sequence>MISSVSRTSMQLCRPLPAFVGRSVRNIGTAAADTGKTGTHLYHSINGLLAIAFPIAVLSDGRSVTGKTAGVFTAGAVSFHSWVGLHYVITDYAPKISKKIAGPARILAAGLSAVTALGLTKMALSDGGFNAQAKALWTKKKEKK</sequence>
<feature type="binding site" description="axial binding residue" evidence="11">
    <location>
        <position position="80"/>
    </location>
    <ligand>
        <name>heme b</name>
        <dbReference type="ChEBI" id="CHEBI:60344"/>
        <note>ligand shared with SDHC</note>
    </ligand>
    <ligandPart>
        <name>Fe</name>
        <dbReference type="ChEBI" id="CHEBI:18248"/>
    </ligandPart>
</feature>
<dbReference type="GO" id="GO:0046872">
    <property type="term" value="F:metal ion binding"/>
    <property type="evidence" value="ECO:0007669"/>
    <property type="project" value="UniProtKB-KW"/>
</dbReference>
<dbReference type="Gene3D" id="1.20.1300.10">
    <property type="entry name" value="Fumarate reductase/succinate dehydrogenase, transmembrane subunit"/>
    <property type="match status" value="1"/>
</dbReference>
<name>A0A6U5M0U0_9STRA</name>
<dbReference type="Pfam" id="PF05328">
    <property type="entry name" value="CybS"/>
    <property type="match status" value="1"/>
</dbReference>
<evidence type="ECO:0000256" key="4">
    <source>
        <dbReference type="ARBA" id="ARBA00022692"/>
    </source>
</evidence>
<evidence type="ECO:0000256" key="1">
    <source>
        <dbReference type="ARBA" id="ARBA00004448"/>
    </source>
</evidence>
<dbReference type="AlphaFoldDB" id="A0A6U5M0U0"/>
<evidence type="ECO:0000256" key="3">
    <source>
        <dbReference type="ARBA" id="ARBA00022448"/>
    </source>
</evidence>
<evidence type="ECO:0000256" key="8">
    <source>
        <dbReference type="ARBA" id="ARBA00023128"/>
    </source>
</evidence>
<evidence type="ECO:0000256" key="7">
    <source>
        <dbReference type="ARBA" id="ARBA00022989"/>
    </source>
</evidence>
<dbReference type="GO" id="GO:0006099">
    <property type="term" value="P:tricarboxylic acid cycle"/>
    <property type="evidence" value="ECO:0007669"/>
    <property type="project" value="TreeGrafter"/>
</dbReference>
<comment type="subcellular location">
    <subcellularLocation>
        <location evidence="1 12">Mitochondrion inner membrane</location>
        <topology evidence="1 12">Multi-pass membrane protein</topology>
    </subcellularLocation>
</comment>
<dbReference type="PANTHER" id="PTHR13337:SF2">
    <property type="entry name" value="SUCCINATE DEHYDROGENASE [UBIQUINONE] CYTOCHROME B SMALL SUBUNIT, MITOCHONDRIAL"/>
    <property type="match status" value="1"/>
</dbReference>
<dbReference type="GO" id="GO:0006121">
    <property type="term" value="P:mitochondrial electron transport, succinate to ubiquinone"/>
    <property type="evidence" value="ECO:0007669"/>
    <property type="project" value="TreeGrafter"/>
</dbReference>
<evidence type="ECO:0000313" key="13">
    <source>
        <dbReference type="EMBL" id="CAD8902386.1"/>
    </source>
</evidence>
<evidence type="ECO:0000313" key="14">
    <source>
        <dbReference type="EMBL" id="CAD8902387.1"/>
    </source>
</evidence>
<dbReference type="EMBL" id="HBFR01040491">
    <property type="protein sequence ID" value="CAD8902386.1"/>
    <property type="molecule type" value="Transcribed_RNA"/>
</dbReference>
<proteinExistence type="inferred from homology"/>
<dbReference type="InterPro" id="IPR007992">
    <property type="entry name" value="CybS"/>
</dbReference>
<evidence type="ECO:0000256" key="5">
    <source>
        <dbReference type="ARBA" id="ARBA00022792"/>
    </source>
</evidence>
<keyword evidence="4" id="KW-0812">Transmembrane</keyword>
<evidence type="ECO:0000256" key="10">
    <source>
        <dbReference type="PIRSR" id="PIRSR607992-1"/>
    </source>
</evidence>
<dbReference type="GO" id="GO:0048039">
    <property type="term" value="F:ubiquinone binding"/>
    <property type="evidence" value="ECO:0007669"/>
    <property type="project" value="TreeGrafter"/>
</dbReference>
<protein>
    <recommendedName>
        <fullName evidence="12">Succinate dehydrogenase [ubiquinone] cytochrome b small subunit</fullName>
    </recommendedName>
</protein>
<accession>A0A6U5M0U0</accession>
<dbReference type="PANTHER" id="PTHR13337">
    <property type="entry name" value="SUCCINATE DEHYDROGENASE"/>
    <property type="match status" value="1"/>
</dbReference>
<dbReference type="GO" id="GO:0020037">
    <property type="term" value="F:heme binding"/>
    <property type="evidence" value="ECO:0007669"/>
    <property type="project" value="TreeGrafter"/>
</dbReference>
<comment type="similarity">
    <text evidence="2 12">Belongs to the CybS family.</text>
</comment>